<evidence type="ECO:0000313" key="3">
    <source>
        <dbReference type="Proteomes" id="UP001515480"/>
    </source>
</evidence>
<evidence type="ECO:0008006" key="4">
    <source>
        <dbReference type="Google" id="ProtNLM"/>
    </source>
</evidence>
<name>A0AB34JPM7_PRYPA</name>
<feature type="compositionally biased region" description="Pro residues" evidence="1">
    <location>
        <begin position="1"/>
        <end position="12"/>
    </location>
</feature>
<organism evidence="2 3">
    <name type="scientific">Prymnesium parvum</name>
    <name type="common">Toxic golden alga</name>
    <dbReference type="NCBI Taxonomy" id="97485"/>
    <lineage>
        <taxon>Eukaryota</taxon>
        <taxon>Haptista</taxon>
        <taxon>Haptophyta</taxon>
        <taxon>Prymnesiophyceae</taxon>
        <taxon>Prymnesiales</taxon>
        <taxon>Prymnesiaceae</taxon>
        <taxon>Prymnesium</taxon>
    </lineage>
</organism>
<evidence type="ECO:0000313" key="2">
    <source>
        <dbReference type="EMBL" id="KAL1523370.1"/>
    </source>
</evidence>
<evidence type="ECO:0000256" key="1">
    <source>
        <dbReference type="SAM" id="MobiDB-lite"/>
    </source>
</evidence>
<protein>
    <recommendedName>
        <fullName evidence="4">Protein xylosyltransferase</fullName>
    </recommendedName>
</protein>
<proteinExistence type="predicted"/>
<dbReference type="GO" id="GO:0046921">
    <property type="term" value="F:alpha-(1-&gt;6)-fucosyltransferase activity"/>
    <property type="evidence" value="ECO:0007669"/>
    <property type="project" value="TreeGrafter"/>
</dbReference>
<dbReference type="PANTHER" id="PTHR13132">
    <property type="entry name" value="ALPHA- 1,6 -FUCOSYLTRANSFERASE"/>
    <property type="match status" value="1"/>
</dbReference>
<feature type="region of interest" description="Disordered" evidence="1">
    <location>
        <begin position="1"/>
        <end position="27"/>
    </location>
</feature>
<dbReference type="AlphaFoldDB" id="A0AB34JPM7"/>
<dbReference type="EMBL" id="JBGBPQ010000006">
    <property type="protein sequence ID" value="KAL1523370.1"/>
    <property type="molecule type" value="Genomic_DNA"/>
</dbReference>
<dbReference type="GO" id="GO:0006487">
    <property type="term" value="P:protein N-linked glycosylation"/>
    <property type="evidence" value="ECO:0007669"/>
    <property type="project" value="TreeGrafter"/>
</dbReference>
<comment type="caution">
    <text evidence="2">The sequence shown here is derived from an EMBL/GenBank/DDBJ whole genome shotgun (WGS) entry which is preliminary data.</text>
</comment>
<sequence>MPLPSPPPPSSSPSPLAEASLAENAADEKDEEVITDFWAASSRVHHAGHAAALRRFRRLIESTQQPSHCSAARACHFSGYVGGAASNLKRLAHALLAAVLQGDALVGRYPAAITSRLSTNPSLRAACHARGHFSNECYLLPVSPCAAALRAANASRPRSCPTLTEARLHALLDRLAHATGLRSESLAMGTLHAWILRPQPLLAAAVRFYAAALRPRAAAIALHVRKGDKHSLYVRHLKNASYATHPAMYALWARRVAASLGATRALFMSDDPRTIAFLSAAPDGFFSLCPAPAACLPSLGAGLLGKGRAVKSLPSGRMQAYAAAAPRPPAACGDPHFVDDGVQFFAGLLLLAQTAALVGTQLSNVDSVAVELMSTLRHPAAYFDVFNDLHRAYTSDERTWAGSSHFSRRSPLLESLASTAARRFVPDERSVDAAFLASAGFPDETPRTARRDE</sequence>
<dbReference type="PANTHER" id="PTHR13132:SF29">
    <property type="entry name" value="ALPHA-(1,6)-FUCOSYLTRANSFERASE"/>
    <property type="match status" value="1"/>
</dbReference>
<accession>A0AB34JPM7</accession>
<gene>
    <name evidence="2" type="ORF">AB1Y20_018314</name>
</gene>
<reference evidence="2 3" key="1">
    <citation type="journal article" date="2024" name="Science">
        <title>Giant polyketide synthase enzymes in the biosynthesis of giant marine polyether toxins.</title>
        <authorList>
            <person name="Fallon T.R."/>
            <person name="Shende V.V."/>
            <person name="Wierzbicki I.H."/>
            <person name="Pendleton A.L."/>
            <person name="Watervoot N.F."/>
            <person name="Auber R.P."/>
            <person name="Gonzalez D.J."/>
            <person name="Wisecaver J.H."/>
            <person name="Moore B.S."/>
        </authorList>
    </citation>
    <scope>NUCLEOTIDE SEQUENCE [LARGE SCALE GENOMIC DNA]</scope>
    <source>
        <strain evidence="2 3">12B1</strain>
    </source>
</reference>
<dbReference type="Proteomes" id="UP001515480">
    <property type="component" value="Unassembled WGS sequence"/>
</dbReference>
<keyword evidence="3" id="KW-1185">Reference proteome</keyword>
<feature type="compositionally biased region" description="Low complexity" evidence="1">
    <location>
        <begin position="13"/>
        <end position="23"/>
    </location>
</feature>